<keyword evidence="3" id="KW-0813">Transport</keyword>
<comment type="function">
    <text evidence="11">Mediates influx of magnesium ions. Alternates between open and closed states. Activated by low cytoplasmic Mg(2+) levels. Inactive when cytoplasmic Mg(2+) levels are high.</text>
</comment>
<dbReference type="SUPFAM" id="SSF144083">
    <property type="entry name" value="Magnesium transport protein CorA, transmembrane region"/>
    <property type="match status" value="1"/>
</dbReference>
<keyword evidence="4" id="KW-1003">Cell membrane</keyword>
<evidence type="ECO:0000256" key="2">
    <source>
        <dbReference type="ARBA" id="ARBA00009765"/>
    </source>
</evidence>
<organism evidence="13 14">
    <name type="scientific">Micrococcus luteus</name>
    <name type="common">Micrococcus lysodeikticus</name>
    <dbReference type="NCBI Taxonomy" id="1270"/>
    <lineage>
        <taxon>Bacteria</taxon>
        <taxon>Bacillati</taxon>
        <taxon>Actinomycetota</taxon>
        <taxon>Actinomycetes</taxon>
        <taxon>Micrococcales</taxon>
        <taxon>Micrococcaceae</taxon>
        <taxon>Micrococcus</taxon>
    </lineage>
</organism>
<reference evidence="13 14" key="1">
    <citation type="submission" date="2017-12" db="EMBL/GenBank/DDBJ databases">
        <title>Phylogenetic diversity of female urinary microbiome.</title>
        <authorList>
            <person name="Thomas-White K."/>
            <person name="Wolfe A.J."/>
        </authorList>
    </citation>
    <scope>NUCLEOTIDE SEQUENCE [LARGE SCALE GENOMIC DNA]</scope>
    <source>
        <strain evidence="13 14">UMB0038</strain>
    </source>
</reference>
<gene>
    <name evidence="13" type="ORF">CYJ95_11895</name>
</gene>
<comment type="similarity">
    <text evidence="2">Belongs to the CorA metal ion transporter (MIT) (TC 1.A.35) family.</text>
</comment>
<feature type="transmembrane region" description="Helical" evidence="12">
    <location>
        <begin position="513"/>
        <end position="533"/>
    </location>
</feature>
<evidence type="ECO:0000256" key="8">
    <source>
        <dbReference type="ARBA" id="ARBA00023065"/>
    </source>
</evidence>
<dbReference type="GO" id="GO:0015087">
    <property type="term" value="F:cobalt ion transmembrane transporter activity"/>
    <property type="evidence" value="ECO:0007669"/>
    <property type="project" value="TreeGrafter"/>
</dbReference>
<sequence>MRTSVKSAASQSPFGMRTQVNFAAQMPRAEAGRCFAARQPREVRNPHSVVPTTRQTASKPNCSRCISMNRIISSWGDRAARIKCRCLLQDLVRTAHVGHFAPQPAILLLERFLRTGRSLGGAVAVAPAPQGLLTDAELGRDGAGRLRSWATFKGVAVVDHADRTITQLRAELRGHTPVLLRETREGDPARYSVLAGIVSGSGSRISPLRHYTRRMTEHLGCSGGTAHAMRPQVRPKQQQPIADLRSLITDRGEVVDCQCGREHTVDQLGTEFEFPENMREILREGAGRPRLDVFGPSFLLRINRIAKAGQEDLRIESLHIVFHDDWLVVFEDVDGIGTAWHPAEDNSGRYFAADEAELTLTLIVEAAIDSYDSAALSLEDGTADCESSIFGEFEKDIERVYRLGSDASKVRSSLASLCRFIDRIPAPGASKNSDWSADAAAFAEDADDLLSRVSGIHARLTQLVTVYLALVAQKQNEDMKRISGWAAILFTPSLVAAIYGMNFESIPELTWDFGYPLSILAMVIISAGLYAVFRRQRWL</sequence>
<keyword evidence="5 12" id="KW-0812">Transmembrane</keyword>
<proteinExistence type="inferred from homology"/>
<dbReference type="Pfam" id="PF01544">
    <property type="entry name" value="CorA"/>
    <property type="match status" value="1"/>
</dbReference>
<dbReference type="GO" id="GO:0005886">
    <property type="term" value="C:plasma membrane"/>
    <property type="evidence" value="ECO:0007669"/>
    <property type="project" value="UniProtKB-SubCell"/>
</dbReference>
<accession>A0AAX0VHG9</accession>
<dbReference type="EMBL" id="PKJT01000020">
    <property type="protein sequence ID" value="PKZ79537.1"/>
    <property type="molecule type" value="Genomic_DNA"/>
</dbReference>
<evidence type="ECO:0000256" key="12">
    <source>
        <dbReference type="SAM" id="Phobius"/>
    </source>
</evidence>
<dbReference type="PANTHER" id="PTHR46494:SF1">
    <property type="entry name" value="CORA FAMILY METAL ION TRANSPORTER (EUROFUNG)"/>
    <property type="match status" value="1"/>
</dbReference>
<evidence type="ECO:0000256" key="4">
    <source>
        <dbReference type="ARBA" id="ARBA00022475"/>
    </source>
</evidence>
<evidence type="ECO:0000313" key="13">
    <source>
        <dbReference type="EMBL" id="PKZ79537.1"/>
    </source>
</evidence>
<comment type="caution">
    <text evidence="13">The sequence shown here is derived from an EMBL/GenBank/DDBJ whole genome shotgun (WGS) entry which is preliminary data.</text>
</comment>
<evidence type="ECO:0000256" key="10">
    <source>
        <dbReference type="ARBA" id="ARBA00034269"/>
    </source>
</evidence>
<feature type="transmembrane region" description="Helical" evidence="12">
    <location>
        <begin position="482"/>
        <end position="501"/>
    </location>
</feature>
<keyword evidence="6" id="KW-0460">Magnesium</keyword>
<evidence type="ECO:0000256" key="6">
    <source>
        <dbReference type="ARBA" id="ARBA00022842"/>
    </source>
</evidence>
<comment type="catalytic activity">
    <reaction evidence="10">
        <text>Mg(2+)(in) = Mg(2+)(out)</text>
        <dbReference type="Rhea" id="RHEA:29827"/>
        <dbReference type="ChEBI" id="CHEBI:18420"/>
    </reaction>
</comment>
<evidence type="ECO:0000256" key="3">
    <source>
        <dbReference type="ARBA" id="ARBA00022448"/>
    </source>
</evidence>
<dbReference type="AlphaFoldDB" id="A0AAX0VHG9"/>
<dbReference type="GO" id="GO:0000287">
    <property type="term" value="F:magnesium ion binding"/>
    <property type="evidence" value="ECO:0007669"/>
    <property type="project" value="TreeGrafter"/>
</dbReference>
<evidence type="ECO:0000256" key="5">
    <source>
        <dbReference type="ARBA" id="ARBA00022692"/>
    </source>
</evidence>
<evidence type="ECO:0000313" key="14">
    <source>
        <dbReference type="Proteomes" id="UP000234847"/>
    </source>
</evidence>
<dbReference type="InterPro" id="IPR045861">
    <property type="entry name" value="CorA_cytoplasmic_dom"/>
</dbReference>
<keyword evidence="7 12" id="KW-1133">Transmembrane helix</keyword>
<dbReference type="SUPFAM" id="SSF143865">
    <property type="entry name" value="CorA soluble domain-like"/>
    <property type="match status" value="1"/>
</dbReference>
<dbReference type="Proteomes" id="UP000234847">
    <property type="component" value="Unassembled WGS sequence"/>
</dbReference>
<keyword evidence="9 12" id="KW-0472">Membrane</keyword>
<dbReference type="GO" id="GO:0015095">
    <property type="term" value="F:magnesium ion transmembrane transporter activity"/>
    <property type="evidence" value="ECO:0007669"/>
    <property type="project" value="TreeGrafter"/>
</dbReference>
<name>A0AAX0VHG9_MICLU</name>
<evidence type="ECO:0000256" key="1">
    <source>
        <dbReference type="ARBA" id="ARBA00004651"/>
    </source>
</evidence>
<dbReference type="Gene3D" id="1.20.58.340">
    <property type="entry name" value="Magnesium transport protein CorA, transmembrane region"/>
    <property type="match status" value="2"/>
</dbReference>
<dbReference type="InterPro" id="IPR002523">
    <property type="entry name" value="MgTranspt_CorA/ZnTranspt_ZntB"/>
</dbReference>
<dbReference type="GO" id="GO:0050897">
    <property type="term" value="F:cobalt ion binding"/>
    <property type="evidence" value="ECO:0007669"/>
    <property type="project" value="TreeGrafter"/>
</dbReference>
<evidence type="ECO:0000256" key="7">
    <source>
        <dbReference type="ARBA" id="ARBA00022989"/>
    </source>
</evidence>
<dbReference type="InterPro" id="IPR045863">
    <property type="entry name" value="CorA_TM1_TM2"/>
</dbReference>
<dbReference type="FunFam" id="1.20.58.340:FF:000004">
    <property type="entry name" value="Magnesium transport protein CorA"/>
    <property type="match status" value="1"/>
</dbReference>
<protein>
    <recommendedName>
        <fullName evidence="15">Magnesium and cobalt transport protein CorA</fullName>
    </recommendedName>
</protein>
<dbReference type="PANTHER" id="PTHR46494">
    <property type="entry name" value="CORA FAMILY METAL ION TRANSPORTER (EUROFUNG)"/>
    <property type="match status" value="1"/>
</dbReference>
<keyword evidence="8" id="KW-0406">Ion transport</keyword>
<evidence type="ECO:0008006" key="15">
    <source>
        <dbReference type="Google" id="ProtNLM"/>
    </source>
</evidence>
<comment type="subcellular location">
    <subcellularLocation>
        <location evidence="1">Cell membrane</location>
        <topology evidence="1">Multi-pass membrane protein</topology>
    </subcellularLocation>
</comment>
<evidence type="ECO:0000256" key="9">
    <source>
        <dbReference type="ARBA" id="ARBA00023136"/>
    </source>
</evidence>
<evidence type="ECO:0000256" key="11">
    <source>
        <dbReference type="ARBA" id="ARBA00045497"/>
    </source>
</evidence>